<dbReference type="Proteomes" id="UP000051562">
    <property type="component" value="Unassembled WGS sequence"/>
</dbReference>
<evidence type="ECO:0000259" key="4">
    <source>
        <dbReference type="SMART" id="SM00079"/>
    </source>
</evidence>
<evidence type="ECO:0000256" key="2">
    <source>
        <dbReference type="SAM" id="SignalP"/>
    </source>
</evidence>
<evidence type="ECO:0000313" key="5">
    <source>
        <dbReference type="EMBL" id="KQK31521.1"/>
    </source>
</evidence>
<reference evidence="6 8" key="2">
    <citation type="submission" date="2017-02" db="EMBL/GenBank/DDBJ databases">
        <authorList>
            <person name="Peterson S.W."/>
        </authorList>
    </citation>
    <scope>NUCLEOTIDE SEQUENCE [LARGE SCALE GENOMIC DNA]</scope>
    <source>
        <strain evidence="6 8">DSM 9653</strain>
    </source>
</reference>
<dbReference type="PANTHER" id="PTHR35936">
    <property type="entry name" value="MEMBRANE-BOUND LYTIC MUREIN TRANSGLYCOSYLASE F"/>
    <property type="match status" value="1"/>
</dbReference>
<accession>A0A0Q3M6V4</accession>
<evidence type="ECO:0000256" key="1">
    <source>
        <dbReference type="ARBA" id="ARBA00022729"/>
    </source>
</evidence>
<dbReference type="EMBL" id="LMAR01000023">
    <property type="protein sequence ID" value="KQK31521.1"/>
    <property type="molecule type" value="Genomic_DNA"/>
</dbReference>
<feature type="chain" id="PRO_5014520578" evidence="2">
    <location>
        <begin position="32"/>
        <end position="288"/>
    </location>
</feature>
<name>A0A0Q3M6V4_9HYPH</name>
<dbReference type="InterPro" id="IPR001638">
    <property type="entry name" value="Solute-binding_3/MltF_N"/>
</dbReference>
<dbReference type="EMBL" id="FUYX01000005">
    <property type="protein sequence ID" value="SKB78543.1"/>
    <property type="molecule type" value="Genomic_DNA"/>
</dbReference>
<keyword evidence="7" id="KW-1185">Reference proteome</keyword>
<dbReference type="Gene3D" id="3.40.190.10">
    <property type="entry name" value="Periplasmic binding protein-like II"/>
    <property type="match status" value="2"/>
</dbReference>
<dbReference type="Pfam" id="PF00497">
    <property type="entry name" value="SBP_bac_3"/>
    <property type="match status" value="1"/>
</dbReference>
<protein>
    <submittedName>
        <fullName evidence="6">Polar amino acid transport system substrate-binding protein</fullName>
    </submittedName>
</protein>
<feature type="domain" description="Ionotropic glutamate receptor C-terminal" evidence="4">
    <location>
        <begin position="34"/>
        <end position="255"/>
    </location>
</feature>
<organism evidence="5 7">
    <name type="scientific">Bosea thiooxidans</name>
    <dbReference type="NCBI Taxonomy" id="53254"/>
    <lineage>
        <taxon>Bacteria</taxon>
        <taxon>Pseudomonadati</taxon>
        <taxon>Pseudomonadota</taxon>
        <taxon>Alphaproteobacteria</taxon>
        <taxon>Hyphomicrobiales</taxon>
        <taxon>Boseaceae</taxon>
        <taxon>Bosea</taxon>
    </lineage>
</organism>
<dbReference type="AlphaFoldDB" id="A0A0Q3M6V4"/>
<evidence type="ECO:0000313" key="7">
    <source>
        <dbReference type="Proteomes" id="UP000051562"/>
    </source>
</evidence>
<evidence type="ECO:0000259" key="3">
    <source>
        <dbReference type="SMART" id="SM00062"/>
    </source>
</evidence>
<dbReference type="SMART" id="SM00062">
    <property type="entry name" value="PBPb"/>
    <property type="match status" value="1"/>
</dbReference>
<dbReference type="RefSeq" id="WP_055727287.1">
    <property type="nucleotide sequence ID" value="NZ_FUYX01000005.1"/>
</dbReference>
<dbReference type="GO" id="GO:0015276">
    <property type="term" value="F:ligand-gated monoatomic ion channel activity"/>
    <property type="evidence" value="ECO:0007669"/>
    <property type="project" value="InterPro"/>
</dbReference>
<evidence type="ECO:0000313" key="6">
    <source>
        <dbReference type="EMBL" id="SKB78543.1"/>
    </source>
</evidence>
<dbReference type="OrthoDB" id="7248418at2"/>
<feature type="domain" description="Solute-binding protein family 3/N-terminal" evidence="3">
    <location>
        <begin position="34"/>
        <end position="256"/>
    </location>
</feature>
<sequence length="288" mass="31617">MTLNFTGLLRRKISFAAGAACLLVASLSGAAAEPLKIAADIGYAPWAMRQPSGEIEGFSIEVAKEIARRIGRTGVEVVDVNFSAIFAGLFAGRYDMIVAPMSMNKERAAQLLFTEGYMTGGIGLVTRSEDDSITKPEDLRGKVLATNSGSFTDTWATENEAKYGYKVQRYDKDSDALQAVIAKRADADVVNLNVGQYAASKNRRLKVVHRIFVNYDLGYGFRKDAKELRNQVENALECMKLDGSLQGLHEKWFGEQPDPADSSMKVFAGYGPIGLEGYERSYHKPDCK</sequence>
<dbReference type="SUPFAM" id="SSF53850">
    <property type="entry name" value="Periplasmic binding protein-like II"/>
    <property type="match status" value="1"/>
</dbReference>
<dbReference type="Proteomes" id="UP000190130">
    <property type="component" value="Unassembled WGS sequence"/>
</dbReference>
<dbReference type="SMART" id="SM00079">
    <property type="entry name" value="PBPe"/>
    <property type="match status" value="1"/>
</dbReference>
<gene>
    <name evidence="5" type="ORF">ARD30_03735</name>
    <name evidence="6" type="ORF">SAMN05660750_02334</name>
</gene>
<proteinExistence type="predicted"/>
<dbReference type="GO" id="GO:0016020">
    <property type="term" value="C:membrane"/>
    <property type="evidence" value="ECO:0007669"/>
    <property type="project" value="InterPro"/>
</dbReference>
<dbReference type="InterPro" id="IPR001320">
    <property type="entry name" value="Iontro_rcpt_C"/>
</dbReference>
<keyword evidence="1 2" id="KW-0732">Signal</keyword>
<evidence type="ECO:0000313" key="8">
    <source>
        <dbReference type="Proteomes" id="UP000190130"/>
    </source>
</evidence>
<dbReference type="PANTHER" id="PTHR35936:SF17">
    <property type="entry name" value="ARGININE-BINDING EXTRACELLULAR PROTEIN ARTP"/>
    <property type="match status" value="1"/>
</dbReference>
<feature type="signal peptide" evidence="2">
    <location>
        <begin position="1"/>
        <end position="31"/>
    </location>
</feature>
<dbReference type="STRING" id="53254.SAMN05660750_02334"/>
<reference evidence="5 7" key="1">
    <citation type="submission" date="2015-10" db="EMBL/GenBank/DDBJ databases">
        <title>Draft genome of Bosea thiooxidans.</title>
        <authorList>
            <person name="Wang X."/>
        </authorList>
    </citation>
    <scope>NUCLEOTIDE SEQUENCE [LARGE SCALE GENOMIC DNA]</scope>
    <source>
        <strain evidence="5 7">CGMCC 9174</strain>
    </source>
</reference>